<name>A0ABP1B0A9_9BRYO</name>
<organism evidence="1 2">
    <name type="scientific">Sphagnum jensenii</name>
    <dbReference type="NCBI Taxonomy" id="128206"/>
    <lineage>
        <taxon>Eukaryota</taxon>
        <taxon>Viridiplantae</taxon>
        <taxon>Streptophyta</taxon>
        <taxon>Embryophyta</taxon>
        <taxon>Bryophyta</taxon>
        <taxon>Sphagnophytina</taxon>
        <taxon>Sphagnopsida</taxon>
        <taxon>Sphagnales</taxon>
        <taxon>Sphagnaceae</taxon>
        <taxon>Sphagnum</taxon>
    </lineage>
</organism>
<proteinExistence type="predicted"/>
<evidence type="ECO:0000313" key="1">
    <source>
        <dbReference type="EMBL" id="CAK9868283.1"/>
    </source>
</evidence>
<dbReference type="EMBL" id="OZ023719">
    <property type="protein sequence ID" value="CAK9868283.1"/>
    <property type="molecule type" value="Genomic_DNA"/>
</dbReference>
<reference evidence="1" key="1">
    <citation type="submission" date="2024-03" db="EMBL/GenBank/DDBJ databases">
        <authorList>
            <consortium name="ELIXIR-Norway"/>
            <consortium name="Elixir Norway"/>
        </authorList>
    </citation>
    <scope>NUCLEOTIDE SEQUENCE</scope>
</reference>
<keyword evidence="2" id="KW-1185">Reference proteome</keyword>
<evidence type="ECO:0000313" key="2">
    <source>
        <dbReference type="Proteomes" id="UP001497522"/>
    </source>
</evidence>
<accession>A0ABP1B0A9</accession>
<gene>
    <name evidence="1" type="ORF">CSSPJE1EN2_LOCUS11260</name>
</gene>
<dbReference type="Proteomes" id="UP001497522">
    <property type="component" value="Chromosome 18"/>
</dbReference>
<sequence>MVAGQKISSASSKSSCLLAEEDEAAWKGGPPPAFIMLSRPHGTRNMCCRPPESTKEVTYTAAGRGVVGTLKAPFTCRTEISFFSFEFFAAPQDAKVGGLPFVYFP</sequence>
<protein>
    <submittedName>
        <fullName evidence="1">Uncharacterized protein</fullName>
    </submittedName>
</protein>